<dbReference type="OrthoDB" id="550575at2759"/>
<dbReference type="EMBL" id="CAMKVN010010628">
    <property type="protein sequence ID" value="CAI2194251.1"/>
    <property type="molecule type" value="Genomic_DNA"/>
</dbReference>
<dbReference type="Proteomes" id="UP001153678">
    <property type="component" value="Unassembled WGS sequence"/>
</dbReference>
<gene>
    <name evidence="1" type="ORF">FWILDA_LOCUS16482</name>
</gene>
<comment type="caution">
    <text evidence="1">The sequence shown here is derived from an EMBL/GenBank/DDBJ whole genome shotgun (WGS) entry which is preliminary data.</text>
</comment>
<proteinExistence type="predicted"/>
<organism evidence="1 2">
    <name type="scientific">Funneliformis geosporum</name>
    <dbReference type="NCBI Taxonomy" id="1117311"/>
    <lineage>
        <taxon>Eukaryota</taxon>
        <taxon>Fungi</taxon>
        <taxon>Fungi incertae sedis</taxon>
        <taxon>Mucoromycota</taxon>
        <taxon>Glomeromycotina</taxon>
        <taxon>Glomeromycetes</taxon>
        <taxon>Glomerales</taxon>
        <taxon>Glomeraceae</taxon>
        <taxon>Funneliformis</taxon>
    </lineage>
</organism>
<keyword evidence="2" id="KW-1185">Reference proteome</keyword>
<reference evidence="1" key="1">
    <citation type="submission" date="2022-08" db="EMBL/GenBank/DDBJ databases">
        <authorList>
            <person name="Kallberg Y."/>
            <person name="Tangrot J."/>
            <person name="Rosling A."/>
        </authorList>
    </citation>
    <scope>NUCLEOTIDE SEQUENCE</scope>
    <source>
        <strain evidence="1">Wild A</strain>
    </source>
</reference>
<evidence type="ECO:0000313" key="2">
    <source>
        <dbReference type="Proteomes" id="UP001153678"/>
    </source>
</evidence>
<protein>
    <submittedName>
        <fullName evidence="1">3148_t:CDS:1</fullName>
    </submittedName>
</protein>
<accession>A0A9W4T6V1</accession>
<dbReference type="AlphaFoldDB" id="A0A9W4T6V1"/>
<feature type="non-terminal residue" evidence="1">
    <location>
        <position position="1"/>
    </location>
</feature>
<sequence>ISILPFCEITDITIEEIARSYLNLKYLNLKKYYNISKKAVVRLNSDIHIKNFNDLKNPSLIIAFSDYLRQADTFHQNLA</sequence>
<evidence type="ECO:0000313" key="1">
    <source>
        <dbReference type="EMBL" id="CAI2194251.1"/>
    </source>
</evidence>
<name>A0A9W4T6V1_9GLOM</name>